<dbReference type="InterPro" id="IPR036426">
    <property type="entry name" value="Bulb-type_lectin_dom_sf"/>
</dbReference>
<evidence type="ECO:0000313" key="4">
    <source>
        <dbReference type="EMBL" id="PWA64128.1"/>
    </source>
</evidence>
<dbReference type="Proteomes" id="UP000245207">
    <property type="component" value="Unassembled WGS sequence"/>
</dbReference>
<keyword evidence="5" id="KW-1185">Reference proteome</keyword>
<dbReference type="AlphaFoldDB" id="A0A2U1MS87"/>
<accession>A0A2U1MS87</accession>
<keyword evidence="1" id="KW-0732">Signal</keyword>
<reference evidence="4 5" key="1">
    <citation type="journal article" date="2018" name="Mol. Plant">
        <title>The genome of Artemisia annua provides insight into the evolution of Asteraceae family and artemisinin biosynthesis.</title>
        <authorList>
            <person name="Shen Q."/>
            <person name="Zhang L."/>
            <person name="Liao Z."/>
            <person name="Wang S."/>
            <person name="Yan T."/>
            <person name="Shi P."/>
            <person name="Liu M."/>
            <person name="Fu X."/>
            <person name="Pan Q."/>
            <person name="Wang Y."/>
            <person name="Lv Z."/>
            <person name="Lu X."/>
            <person name="Zhang F."/>
            <person name="Jiang W."/>
            <person name="Ma Y."/>
            <person name="Chen M."/>
            <person name="Hao X."/>
            <person name="Li L."/>
            <person name="Tang Y."/>
            <person name="Lv G."/>
            <person name="Zhou Y."/>
            <person name="Sun X."/>
            <person name="Brodelius P.E."/>
            <person name="Rose J.K.C."/>
            <person name="Tang K."/>
        </authorList>
    </citation>
    <scope>NUCLEOTIDE SEQUENCE [LARGE SCALE GENOMIC DNA]</scope>
    <source>
        <strain evidence="5">cv. Huhao1</strain>
        <tissue evidence="4">Leaf</tissue>
    </source>
</reference>
<name>A0A2U1MS87_ARTAN</name>
<evidence type="ECO:0000259" key="3">
    <source>
        <dbReference type="PROSITE" id="PS50927"/>
    </source>
</evidence>
<proteinExistence type="predicted"/>
<dbReference type="PANTHER" id="PTHR32444:SF128">
    <property type="entry name" value="CURCULIN-LIKE (MANNOSE-BINDING) LECTIN FAMILY PROTEIN"/>
    <property type="match status" value="1"/>
</dbReference>
<dbReference type="PROSITE" id="PS50927">
    <property type="entry name" value="BULB_LECTIN"/>
    <property type="match status" value="1"/>
</dbReference>
<evidence type="ECO:0000313" key="5">
    <source>
        <dbReference type="Proteomes" id="UP000245207"/>
    </source>
</evidence>
<evidence type="ECO:0000256" key="1">
    <source>
        <dbReference type="ARBA" id="ARBA00022729"/>
    </source>
</evidence>
<dbReference type="Gene3D" id="2.90.10.10">
    <property type="entry name" value="Bulb-type lectin domain"/>
    <property type="match status" value="1"/>
</dbReference>
<dbReference type="PANTHER" id="PTHR32444">
    <property type="entry name" value="BULB-TYPE LECTIN DOMAIN-CONTAINING PROTEIN"/>
    <property type="match status" value="1"/>
</dbReference>
<evidence type="ECO:0000256" key="2">
    <source>
        <dbReference type="ARBA" id="ARBA00023180"/>
    </source>
</evidence>
<dbReference type="EMBL" id="PKPP01004486">
    <property type="protein sequence ID" value="PWA64128.1"/>
    <property type="molecule type" value="Genomic_DNA"/>
</dbReference>
<dbReference type="GO" id="GO:0030246">
    <property type="term" value="F:carbohydrate binding"/>
    <property type="evidence" value="ECO:0007669"/>
    <property type="project" value="UniProtKB-KW"/>
</dbReference>
<keyword evidence="2" id="KW-0325">Glycoprotein</keyword>
<keyword evidence="4" id="KW-0430">Lectin</keyword>
<sequence length="155" mass="17775">MCRQPKWEDLETKDGMGNRRHEDLRRSGCNGGLKMMAMVDCNPCSSETDTLHQGQLLKDWDELISSNDVFSLKFFGFHTTISPYLGIFYNENDKDKLKYRYQYDSYNKVVWVANRNNPIPDIYGNLMIDIHGKLSLLSSGGTVLDSVLLVGDKRN</sequence>
<dbReference type="OrthoDB" id="1936886at2759"/>
<dbReference type="STRING" id="35608.A0A2U1MS87"/>
<dbReference type="InterPro" id="IPR001480">
    <property type="entry name" value="Bulb-type_lectin_dom"/>
</dbReference>
<gene>
    <name evidence="4" type="ORF">CTI12_AA348090</name>
</gene>
<protein>
    <submittedName>
        <fullName evidence="4">Bulb-type lectin domain-containing protein</fullName>
    </submittedName>
</protein>
<comment type="caution">
    <text evidence="4">The sequence shown here is derived from an EMBL/GenBank/DDBJ whole genome shotgun (WGS) entry which is preliminary data.</text>
</comment>
<organism evidence="4 5">
    <name type="scientific">Artemisia annua</name>
    <name type="common">Sweet wormwood</name>
    <dbReference type="NCBI Taxonomy" id="35608"/>
    <lineage>
        <taxon>Eukaryota</taxon>
        <taxon>Viridiplantae</taxon>
        <taxon>Streptophyta</taxon>
        <taxon>Embryophyta</taxon>
        <taxon>Tracheophyta</taxon>
        <taxon>Spermatophyta</taxon>
        <taxon>Magnoliopsida</taxon>
        <taxon>eudicotyledons</taxon>
        <taxon>Gunneridae</taxon>
        <taxon>Pentapetalae</taxon>
        <taxon>asterids</taxon>
        <taxon>campanulids</taxon>
        <taxon>Asterales</taxon>
        <taxon>Asteraceae</taxon>
        <taxon>Asteroideae</taxon>
        <taxon>Anthemideae</taxon>
        <taxon>Artemisiinae</taxon>
        <taxon>Artemisia</taxon>
    </lineage>
</organism>
<feature type="domain" description="Bulb-type lectin" evidence="3">
    <location>
        <begin position="48"/>
        <end position="155"/>
    </location>
</feature>